<dbReference type="EMBL" id="CP003620">
    <property type="protein sequence ID" value="AFZ11220.1"/>
    <property type="molecule type" value="Genomic_DNA"/>
</dbReference>
<dbReference type="InterPro" id="IPR045864">
    <property type="entry name" value="aa-tRNA-synth_II/BPL/LPL"/>
</dbReference>
<evidence type="ECO:0000256" key="5">
    <source>
        <dbReference type="ARBA" id="ARBA00023146"/>
    </source>
</evidence>
<dbReference type="Pfam" id="PF01336">
    <property type="entry name" value="tRNA_anti-codon"/>
    <property type="match status" value="1"/>
</dbReference>
<sequence>MVRSEAEVRSTKVDSFREQGIEPYPSEAFGRSHTVKQVEEWFSQPENELEKGQNDPNELSIKVAGRITAKRDSGKLIFIDLLDATGKIQLKIEKSWVADTKELTFSQIEKLLDEGDFIGAEGIGTRTNRGQLSIQVKELKILSKATIPFPDSYYGVNDPETCRRHREMDLASNRESFQRFALRSKIVQSVRSYLTDNEFYELETPVLQAIYGGAAARPFITHHNALDVDLYLRIAPELFLKRAICGGFERVFELGRVFRNEGIDSTHNPEFTSLEVYQAYADYFDILEVVENVMINAAAACGKGNEIEYQGQAISLERKYDYSDKYPGFQGQHWQVKTMVEAVKDETHLDFDSLELADAISKVEQLGLNISKLETQSLGYLLYAVFDKLVVPKLIQPTFVIDFPVEVSPLAKGHRSKPGFVERFELFINGTEYSNGFSELNDPREQRKRFEEQLAQKNAGDDEAHPMDEEFLDALSLGMPNCAGMGIGVDRLVMLLTNTQSIRDVVMFPTMRPVKE</sequence>
<feature type="binding site" evidence="7">
    <location>
        <position position="432"/>
    </location>
    <ligand>
        <name>Mg(2+)</name>
        <dbReference type="ChEBI" id="CHEBI:18420"/>
        <label>1</label>
    </ligand>
</feature>
<dbReference type="GO" id="GO:0004824">
    <property type="term" value="F:lysine-tRNA ligase activity"/>
    <property type="evidence" value="ECO:0007669"/>
    <property type="project" value="UniProtKB-UniRule"/>
</dbReference>
<comment type="catalytic activity">
    <reaction evidence="6 7 8">
        <text>tRNA(Lys) + L-lysine + ATP = L-lysyl-tRNA(Lys) + AMP + diphosphate</text>
        <dbReference type="Rhea" id="RHEA:20792"/>
        <dbReference type="Rhea" id="RHEA-COMP:9696"/>
        <dbReference type="Rhea" id="RHEA-COMP:9697"/>
        <dbReference type="ChEBI" id="CHEBI:30616"/>
        <dbReference type="ChEBI" id="CHEBI:32551"/>
        <dbReference type="ChEBI" id="CHEBI:33019"/>
        <dbReference type="ChEBI" id="CHEBI:78442"/>
        <dbReference type="ChEBI" id="CHEBI:78529"/>
        <dbReference type="ChEBI" id="CHEBI:456215"/>
        <dbReference type="EC" id="6.1.1.6"/>
    </reaction>
</comment>
<accession>K9VVL6</accession>
<keyword evidence="11" id="KW-1185">Reference proteome</keyword>
<feature type="domain" description="Aminoacyl-transfer RNA synthetases class-II family profile" evidence="9">
    <location>
        <begin position="180"/>
        <end position="513"/>
    </location>
</feature>
<dbReference type="GO" id="GO:0005829">
    <property type="term" value="C:cytosol"/>
    <property type="evidence" value="ECO:0007669"/>
    <property type="project" value="TreeGrafter"/>
</dbReference>
<dbReference type="PANTHER" id="PTHR42918">
    <property type="entry name" value="LYSYL-TRNA SYNTHETASE"/>
    <property type="match status" value="1"/>
</dbReference>
<keyword evidence="1 7" id="KW-0436">Ligase</keyword>
<keyword evidence="7 8" id="KW-0460">Magnesium</keyword>
<keyword evidence="5 7" id="KW-0030">Aminoacyl-tRNA synthetase</keyword>
<dbReference type="InterPro" id="IPR012340">
    <property type="entry name" value="NA-bd_OB-fold"/>
</dbReference>
<dbReference type="InterPro" id="IPR006195">
    <property type="entry name" value="aa-tRNA-synth_II"/>
</dbReference>
<dbReference type="HAMAP" id="MF_00252">
    <property type="entry name" value="Lys_tRNA_synth_class2"/>
    <property type="match status" value="1"/>
</dbReference>
<evidence type="ECO:0000256" key="7">
    <source>
        <dbReference type="HAMAP-Rule" id="MF_00252"/>
    </source>
</evidence>
<dbReference type="NCBIfam" id="TIGR00499">
    <property type="entry name" value="lysS_bact"/>
    <property type="match status" value="1"/>
</dbReference>
<keyword evidence="2 7" id="KW-0479">Metal-binding</keyword>
<dbReference type="NCBIfam" id="NF001756">
    <property type="entry name" value="PRK00484.1"/>
    <property type="match status" value="1"/>
</dbReference>
<dbReference type="InterPro" id="IPR004365">
    <property type="entry name" value="NA-bd_OB_tRNA"/>
</dbReference>
<evidence type="ECO:0000313" key="10">
    <source>
        <dbReference type="EMBL" id="AFZ11220.1"/>
    </source>
</evidence>
<dbReference type="OrthoDB" id="9802326at2"/>
<dbReference type="RefSeq" id="WP_015201364.1">
    <property type="nucleotide sequence ID" value="NC_019753.1"/>
</dbReference>
<dbReference type="AlphaFoldDB" id="K9VVL6"/>
<evidence type="ECO:0000256" key="3">
    <source>
        <dbReference type="ARBA" id="ARBA00022741"/>
    </source>
</evidence>
<evidence type="ECO:0000256" key="1">
    <source>
        <dbReference type="ARBA" id="ARBA00022598"/>
    </source>
</evidence>
<dbReference type="PATRIC" id="fig|1173022.3.peg.240"/>
<protein>
    <recommendedName>
        <fullName evidence="7">Lysine--tRNA ligase</fullName>
        <ecNumber evidence="7">6.1.1.6</ecNumber>
    </recommendedName>
    <alternativeName>
        <fullName evidence="7">Lysyl-tRNA synthetase</fullName>
        <shortName evidence="7">LysRS</shortName>
    </alternativeName>
</protein>
<dbReference type="GO" id="GO:0000287">
    <property type="term" value="F:magnesium ion binding"/>
    <property type="evidence" value="ECO:0007669"/>
    <property type="project" value="UniProtKB-UniRule"/>
</dbReference>
<evidence type="ECO:0000256" key="8">
    <source>
        <dbReference type="RuleBase" id="RU000336"/>
    </source>
</evidence>
<reference evidence="10 11" key="1">
    <citation type="submission" date="2012-06" db="EMBL/GenBank/DDBJ databases">
        <title>Finished chromosome of genome of Crinalium epipsammum PCC 9333.</title>
        <authorList>
            <consortium name="US DOE Joint Genome Institute"/>
            <person name="Gugger M."/>
            <person name="Coursin T."/>
            <person name="Rippka R."/>
            <person name="Tandeau De Marsac N."/>
            <person name="Huntemann M."/>
            <person name="Wei C.-L."/>
            <person name="Han J."/>
            <person name="Detter J.C."/>
            <person name="Han C."/>
            <person name="Tapia R."/>
            <person name="Davenport K."/>
            <person name="Daligault H."/>
            <person name="Erkkila T."/>
            <person name="Gu W."/>
            <person name="Munk A.C.C."/>
            <person name="Teshima H."/>
            <person name="Xu Y."/>
            <person name="Chain P."/>
            <person name="Chen A."/>
            <person name="Krypides N."/>
            <person name="Mavromatis K."/>
            <person name="Markowitz V."/>
            <person name="Szeto E."/>
            <person name="Ivanova N."/>
            <person name="Mikhailova N."/>
            <person name="Ovchinnikova G."/>
            <person name="Pagani I."/>
            <person name="Pati A."/>
            <person name="Goodwin L."/>
            <person name="Peters L."/>
            <person name="Pitluck S."/>
            <person name="Woyke T."/>
            <person name="Kerfeld C."/>
        </authorList>
    </citation>
    <scope>NUCLEOTIDE SEQUENCE [LARGE SCALE GENOMIC DNA]</scope>
    <source>
        <strain evidence="10 11">PCC 9333</strain>
    </source>
</reference>
<dbReference type="CDD" id="cd00775">
    <property type="entry name" value="LysRS_core"/>
    <property type="match status" value="1"/>
</dbReference>
<evidence type="ECO:0000256" key="6">
    <source>
        <dbReference type="ARBA" id="ARBA00048573"/>
    </source>
</evidence>
<dbReference type="KEGG" id="cep:Cri9333_0224"/>
<dbReference type="SUPFAM" id="SSF50249">
    <property type="entry name" value="Nucleic acid-binding proteins"/>
    <property type="match status" value="1"/>
</dbReference>
<comment type="cofactor">
    <cofactor evidence="7 8">
        <name>Mg(2+)</name>
        <dbReference type="ChEBI" id="CHEBI:18420"/>
    </cofactor>
    <text evidence="7 8">Binds 3 Mg(2+) ions per subunit.</text>
</comment>
<evidence type="ECO:0000313" key="11">
    <source>
        <dbReference type="Proteomes" id="UP000010472"/>
    </source>
</evidence>
<gene>
    <name evidence="7" type="primary">lysS</name>
    <name evidence="10" type="ORF">Cri9333_0224</name>
</gene>
<dbReference type="InterPro" id="IPR004364">
    <property type="entry name" value="Aa-tRNA-synt_II"/>
</dbReference>
<dbReference type="PANTHER" id="PTHR42918:SF15">
    <property type="entry name" value="LYSINE--TRNA LIGASE, CHLOROPLASTIC_MITOCHONDRIAL"/>
    <property type="match status" value="1"/>
</dbReference>
<keyword evidence="7" id="KW-0648">Protein biosynthesis</keyword>
<dbReference type="Pfam" id="PF00152">
    <property type="entry name" value="tRNA-synt_2"/>
    <property type="match status" value="1"/>
</dbReference>
<dbReference type="eggNOG" id="COG1190">
    <property type="taxonomic scope" value="Bacteria"/>
</dbReference>
<comment type="similarity">
    <text evidence="7">Belongs to the class-II aminoacyl-tRNA synthetase family.</text>
</comment>
<dbReference type="HOGENOM" id="CLU_008255_6_0_3"/>
<keyword evidence="7" id="KW-0963">Cytoplasm</keyword>
<dbReference type="Gene3D" id="2.40.50.140">
    <property type="entry name" value="Nucleic acid-binding proteins"/>
    <property type="match status" value="1"/>
</dbReference>
<dbReference type="GO" id="GO:0006430">
    <property type="term" value="P:lysyl-tRNA aminoacylation"/>
    <property type="evidence" value="ECO:0007669"/>
    <property type="project" value="UniProtKB-UniRule"/>
</dbReference>
<dbReference type="InterPro" id="IPR018149">
    <property type="entry name" value="Lys-tRNA-synth_II_C"/>
</dbReference>
<dbReference type="SUPFAM" id="SSF55681">
    <property type="entry name" value="Class II aaRS and biotin synthetases"/>
    <property type="match status" value="1"/>
</dbReference>
<evidence type="ECO:0000256" key="4">
    <source>
        <dbReference type="ARBA" id="ARBA00022840"/>
    </source>
</evidence>
<comment type="subcellular location">
    <subcellularLocation>
        <location evidence="7">Cytoplasm</location>
    </subcellularLocation>
</comment>
<dbReference type="CDD" id="cd04322">
    <property type="entry name" value="LysRS_N"/>
    <property type="match status" value="1"/>
</dbReference>
<dbReference type="STRING" id="1173022.Cri9333_0224"/>
<dbReference type="PRINTS" id="PR00982">
    <property type="entry name" value="TRNASYNTHLYS"/>
</dbReference>
<dbReference type="EC" id="6.1.1.6" evidence="7"/>
<dbReference type="PROSITE" id="PS50862">
    <property type="entry name" value="AA_TRNA_LIGASE_II"/>
    <property type="match status" value="1"/>
</dbReference>
<evidence type="ECO:0000256" key="2">
    <source>
        <dbReference type="ARBA" id="ARBA00022723"/>
    </source>
</evidence>
<name>K9VVL6_9CYAN</name>
<dbReference type="GO" id="GO:0000049">
    <property type="term" value="F:tRNA binding"/>
    <property type="evidence" value="ECO:0007669"/>
    <property type="project" value="TreeGrafter"/>
</dbReference>
<feature type="binding site" evidence="7">
    <location>
        <position position="425"/>
    </location>
    <ligand>
        <name>Mg(2+)</name>
        <dbReference type="ChEBI" id="CHEBI:18420"/>
        <label>1</label>
    </ligand>
</feature>
<dbReference type="Proteomes" id="UP000010472">
    <property type="component" value="Chromosome"/>
</dbReference>
<dbReference type="InterPro" id="IPR044136">
    <property type="entry name" value="Lys-tRNA-ligase_II_N"/>
</dbReference>
<dbReference type="Gene3D" id="3.30.930.10">
    <property type="entry name" value="Bira Bifunctional Protein, Domain 2"/>
    <property type="match status" value="1"/>
</dbReference>
<dbReference type="GO" id="GO:0005524">
    <property type="term" value="F:ATP binding"/>
    <property type="evidence" value="ECO:0007669"/>
    <property type="project" value="UniProtKB-UniRule"/>
</dbReference>
<organism evidence="10 11">
    <name type="scientific">Crinalium epipsammum PCC 9333</name>
    <dbReference type="NCBI Taxonomy" id="1173022"/>
    <lineage>
        <taxon>Bacteria</taxon>
        <taxon>Bacillati</taxon>
        <taxon>Cyanobacteriota</taxon>
        <taxon>Cyanophyceae</taxon>
        <taxon>Gomontiellales</taxon>
        <taxon>Gomontiellaceae</taxon>
        <taxon>Crinalium</taxon>
    </lineage>
</organism>
<keyword evidence="3 7" id="KW-0547">Nucleotide-binding</keyword>
<comment type="subunit">
    <text evidence="7">Homodimer.</text>
</comment>
<evidence type="ECO:0000259" key="9">
    <source>
        <dbReference type="PROSITE" id="PS50862"/>
    </source>
</evidence>
<keyword evidence="4 7" id="KW-0067">ATP-binding</keyword>
<feature type="binding site" evidence="7">
    <location>
        <position position="432"/>
    </location>
    <ligand>
        <name>Mg(2+)</name>
        <dbReference type="ChEBI" id="CHEBI:18420"/>
        <label>2</label>
    </ligand>
</feature>
<proteinExistence type="inferred from homology"/>
<dbReference type="InterPro" id="IPR002313">
    <property type="entry name" value="Lys-tRNA-ligase_II"/>
</dbReference>